<protein>
    <submittedName>
        <fullName evidence="3">tRNA pseudouridine synthase A (tRNA pseudouridine(38-40) synthase) (tRNA pseudouridylate synthase I) (tRNA-uridine isomerase I)</fullName>
    </submittedName>
</protein>
<dbReference type="Gene3D" id="3.30.70.660">
    <property type="entry name" value="Pseudouridine synthase I, catalytic domain, C-terminal subdomain"/>
    <property type="match status" value="1"/>
</dbReference>
<proteinExistence type="predicted"/>
<feature type="non-terminal residue" evidence="3">
    <location>
        <position position="309"/>
    </location>
</feature>
<dbReference type="SUPFAM" id="SSF50969">
    <property type="entry name" value="YVTN repeat-like/Quinoprotein amine dehydrogenase"/>
    <property type="match status" value="1"/>
</dbReference>
<dbReference type="InterPro" id="IPR011044">
    <property type="entry name" value="Quino_amine_DH_bsu"/>
</dbReference>
<dbReference type="InterPro" id="IPR020097">
    <property type="entry name" value="PsdUridine_synth_TruA_a/b_dom"/>
</dbReference>
<dbReference type="InterPro" id="IPR020103">
    <property type="entry name" value="PsdUridine_synth_cat_dom_sf"/>
</dbReference>
<sequence>MVRIIAGTLHEVGRGRIEPRELPDILASKERRRAGPTAAPSGLRKQMLKQTLTVLATAGLVATASADQMYAVDASSDSLYIFDSDTGETVRMIGPLNPDPDRYTTPISMAVTASFRIFIINNSPAGDSGLSRVDRTTGLATHIGGDVRDSIAVGPGGVLYGTDLSGRLGTVSSSTGTVRLLGGPRLPRLFGLDYNTRDGFFYGITSASPGSIPELLKIEASSGELVETIPLSMGIAGSAPGSIAFQRDGDLVMTDNGRQLYEINIVTGFTRVVASTTNIPQGLGLAPCRADFDGSGVLDIFDFLAFQNA</sequence>
<evidence type="ECO:0000313" key="4">
    <source>
        <dbReference type="Proteomes" id="UP001642464"/>
    </source>
</evidence>
<gene>
    <name evidence="3" type="ORF">SCF082_LOCUS30584</name>
</gene>
<evidence type="ECO:0000313" key="3">
    <source>
        <dbReference type="EMBL" id="CAK9056847.1"/>
    </source>
</evidence>
<organism evidence="3 4">
    <name type="scientific">Durusdinium trenchii</name>
    <dbReference type="NCBI Taxonomy" id="1381693"/>
    <lineage>
        <taxon>Eukaryota</taxon>
        <taxon>Sar</taxon>
        <taxon>Alveolata</taxon>
        <taxon>Dinophyceae</taxon>
        <taxon>Suessiales</taxon>
        <taxon>Symbiodiniaceae</taxon>
        <taxon>Durusdinium</taxon>
    </lineage>
</organism>
<feature type="region of interest" description="Disordered" evidence="1">
    <location>
        <begin position="23"/>
        <end position="43"/>
    </location>
</feature>
<evidence type="ECO:0000259" key="2">
    <source>
        <dbReference type="Pfam" id="PF01416"/>
    </source>
</evidence>
<accession>A0ABP0MZ91</accession>
<feature type="domain" description="Pseudouridine synthase I TruA alpha/beta" evidence="2">
    <location>
        <begin position="1"/>
        <end position="43"/>
    </location>
</feature>
<name>A0ABP0MZ91_9DINO</name>
<dbReference type="Proteomes" id="UP001642464">
    <property type="component" value="Unassembled WGS sequence"/>
</dbReference>
<dbReference type="Gene3D" id="2.130.10.10">
    <property type="entry name" value="YVTN repeat-like/Quinoprotein amine dehydrogenase"/>
    <property type="match status" value="1"/>
</dbReference>
<reference evidence="3 4" key="1">
    <citation type="submission" date="2024-02" db="EMBL/GenBank/DDBJ databases">
        <authorList>
            <person name="Chen Y."/>
            <person name="Shah S."/>
            <person name="Dougan E. K."/>
            <person name="Thang M."/>
            <person name="Chan C."/>
        </authorList>
    </citation>
    <scope>NUCLEOTIDE SEQUENCE [LARGE SCALE GENOMIC DNA]</scope>
</reference>
<dbReference type="Pfam" id="PF01416">
    <property type="entry name" value="PseudoU_synth_1"/>
    <property type="match status" value="1"/>
</dbReference>
<dbReference type="InterPro" id="IPR015943">
    <property type="entry name" value="WD40/YVTN_repeat-like_dom_sf"/>
</dbReference>
<dbReference type="SUPFAM" id="SSF55120">
    <property type="entry name" value="Pseudouridine synthase"/>
    <property type="match status" value="1"/>
</dbReference>
<evidence type="ECO:0000256" key="1">
    <source>
        <dbReference type="SAM" id="MobiDB-lite"/>
    </source>
</evidence>
<keyword evidence="4" id="KW-1185">Reference proteome</keyword>
<comment type="caution">
    <text evidence="3">The sequence shown here is derived from an EMBL/GenBank/DDBJ whole genome shotgun (WGS) entry which is preliminary data.</text>
</comment>
<dbReference type="InterPro" id="IPR020095">
    <property type="entry name" value="PsdUridine_synth_TruA_C"/>
</dbReference>
<dbReference type="EMBL" id="CAXAMM010025341">
    <property type="protein sequence ID" value="CAK9056847.1"/>
    <property type="molecule type" value="Genomic_DNA"/>
</dbReference>
<dbReference type="GO" id="GO:0016853">
    <property type="term" value="F:isomerase activity"/>
    <property type="evidence" value="ECO:0007669"/>
    <property type="project" value="UniProtKB-KW"/>
</dbReference>
<keyword evidence="3" id="KW-0413">Isomerase</keyword>